<name>A0A3Q8WS29_9ACTO</name>
<dbReference type="GO" id="GO:0006203">
    <property type="term" value="P:dGTP catabolic process"/>
    <property type="evidence" value="ECO:0007669"/>
    <property type="project" value="TreeGrafter"/>
</dbReference>
<dbReference type="InterPro" id="IPR006674">
    <property type="entry name" value="HD_domain"/>
</dbReference>
<dbReference type="Gene3D" id="1.10.3210.10">
    <property type="entry name" value="Hypothetical protein af1432"/>
    <property type="match status" value="1"/>
</dbReference>
<dbReference type="InterPro" id="IPR003607">
    <property type="entry name" value="HD/PDEase_dom"/>
</dbReference>
<dbReference type="EMBL" id="CP034438">
    <property type="protein sequence ID" value="AZN28973.1"/>
    <property type="molecule type" value="Genomic_DNA"/>
</dbReference>
<reference evidence="4 5" key="1">
    <citation type="submission" date="2018-12" db="EMBL/GenBank/DDBJ databases">
        <title>Complete genome sequence of Flaviflexus salsibiostraticola KCTC 33148.</title>
        <authorList>
            <person name="Bae J.-W."/>
        </authorList>
    </citation>
    <scope>NUCLEOTIDE SEQUENCE [LARGE SCALE GENOMIC DNA]</scope>
    <source>
        <strain evidence="4 5">KCTC 33148</strain>
    </source>
</reference>
<dbReference type="RefSeq" id="WP_126037845.1">
    <property type="nucleotide sequence ID" value="NZ_CP034438.1"/>
</dbReference>
<feature type="region of interest" description="Disordered" evidence="2">
    <location>
        <begin position="1"/>
        <end position="25"/>
    </location>
</feature>
<protein>
    <submittedName>
        <fullName evidence="4">Deoxyguanosinetriphosphate triphosphohydrolase</fullName>
    </submittedName>
</protein>
<dbReference type="SMART" id="SM00471">
    <property type="entry name" value="HDc"/>
    <property type="match status" value="1"/>
</dbReference>
<dbReference type="AlphaFoldDB" id="A0A3Q8WS29"/>
<evidence type="ECO:0000313" key="5">
    <source>
        <dbReference type="Proteomes" id="UP000270021"/>
    </source>
</evidence>
<evidence type="ECO:0000256" key="2">
    <source>
        <dbReference type="SAM" id="MobiDB-lite"/>
    </source>
</evidence>
<dbReference type="NCBIfam" id="TIGR01353">
    <property type="entry name" value="dGTP_triPase"/>
    <property type="match status" value="1"/>
</dbReference>
<dbReference type="OrthoDB" id="9803619at2"/>
<organism evidence="4 5">
    <name type="scientific">Flaviflexus salsibiostraticola</name>
    <dbReference type="NCBI Taxonomy" id="1282737"/>
    <lineage>
        <taxon>Bacteria</taxon>
        <taxon>Bacillati</taxon>
        <taxon>Actinomycetota</taxon>
        <taxon>Actinomycetes</taxon>
        <taxon>Actinomycetales</taxon>
        <taxon>Actinomycetaceae</taxon>
        <taxon>Flaviflexus</taxon>
    </lineage>
</organism>
<evidence type="ECO:0000259" key="3">
    <source>
        <dbReference type="PROSITE" id="PS51831"/>
    </source>
</evidence>
<dbReference type="PROSITE" id="PS51831">
    <property type="entry name" value="HD"/>
    <property type="match status" value="1"/>
</dbReference>
<dbReference type="PANTHER" id="PTHR11373:SF32">
    <property type="entry name" value="DEOXYGUANOSINETRIPHOSPHATE TRIPHOSPHOHYDROLASE"/>
    <property type="match status" value="1"/>
</dbReference>
<dbReference type="Pfam" id="PF01966">
    <property type="entry name" value="HD"/>
    <property type="match status" value="1"/>
</dbReference>
<dbReference type="PANTHER" id="PTHR11373">
    <property type="entry name" value="DEOXYNUCLEOSIDE TRIPHOSPHATE TRIPHOSPHOHYDROLASE"/>
    <property type="match status" value="1"/>
</dbReference>
<proteinExistence type="predicted"/>
<dbReference type="CDD" id="cd00077">
    <property type="entry name" value="HDc"/>
    <property type="match status" value="1"/>
</dbReference>
<keyword evidence="5" id="KW-1185">Reference proteome</keyword>
<accession>A0A3Q8WS29</accession>
<dbReference type="InterPro" id="IPR050135">
    <property type="entry name" value="dGTPase-like"/>
</dbReference>
<sequence>MEYGSSDIERWAPEGAHSQARGPFERDRARVLHSSGLRRLGAKTQVLGPATNDFIRTRLTHTLEVAQIGRSLAKYVGADQDLVETACLCHDLGHPPFGHNGERALAEVAASIGGFEGNAQTLRLITRLEPKRFQPDGRPAGLNLTRAAVDATIKYPWGADAGKRKFNYYDDDVDVFEWARLDADGLCAEAQIMDLSDDIGYSVHDVEDAVVRGHVVLDRLPDEHERIIEATVGWYGGDADRLSAAFDRLLPLFPQSYSGSQADLAHLKDLTSEFIGRFLTAVTEASPQSARYRGGIIVPEEIADEILLLKGIAVTFVMAPRELEPTYLSQRSVLFDLVDALWDRPAEMEAMYLEPYLRSGDDAAKLRCIIDQIAALTDQSAMAWHARLCGMLRSSL</sequence>
<dbReference type="GO" id="GO:0008832">
    <property type="term" value="F:dGTPase activity"/>
    <property type="evidence" value="ECO:0007669"/>
    <property type="project" value="TreeGrafter"/>
</dbReference>
<evidence type="ECO:0000313" key="4">
    <source>
        <dbReference type="EMBL" id="AZN28973.1"/>
    </source>
</evidence>
<gene>
    <name evidence="4" type="ORF">EJO69_00640</name>
</gene>
<dbReference type="InterPro" id="IPR006261">
    <property type="entry name" value="dGTPase"/>
</dbReference>
<feature type="domain" description="HD" evidence="3">
    <location>
        <begin position="58"/>
        <end position="202"/>
    </location>
</feature>
<evidence type="ECO:0000256" key="1">
    <source>
        <dbReference type="ARBA" id="ARBA00022801"/>
    </source>
</evidence>
<dbReference type="Pfam" id="PF13286">
    <property type="entry name" value="HD_assoc"/>
    <property type="match status" value="1"/>
</dbReference>
<dbReference type="KEGG" id="fsl:EJO69_00640"/>
<dbReference type="SUPFAM" id="SSF109604">
    <property type="entry name" value="HD-domain/PDEase-like"/>
    <property type="match status" value="1"/>
</dbReference>
<dbReference type="Proteomes" id="UP000270021">
    <property type="component" value="Chromosome"/>
</dbReference>
<dbReference type="InterPro" id="IPR026875">
    <property type="entry name" value="PHydrolase_assoc_dom"/>
</dbReference>
<dbReference type="NCBIfam" id="NF002829">
    <property type="entry name" value="PRK03007.1"/>
    <property type="match status" value="1"/>
</dbReference>
<keyword evidence="1 4" id="KW-0378">Hydrolase</keyword>